<evidence type="ECO:0000313" key="1">
    <source>
        <dbReference type="EMBL" id="UXI70231.1"/>
    </source>
</evidence>
<proteinExistence type="predicted"/>
<sequence>MRTFALKRRITAPGRLQVDFAVAQPYCPRDRGTGADARQLGFALIEAAFVN</sequence>
<keyword evidence="2" id="KW-1185">Reference proteome</keyword>
<dbReference type="Proteomes" id="UP001064632">
    <property type="component" value="Chromosome"/>
</dbReference>
<name>A0ABY6BKU1_9GAMM</name>
<organism evidence="1 2">
    <name type="scientific">Tahibacter amnicola</name>
    <dbReference type="NCBI Taxonomy" id="2976241"/>
    <lineage>
        <taxon>Bacteria</taxon>
        <taxon>Pseudomonadati</taxon>
        <taxon>Pseudomonadota</taxon>
        <taxon>Gammaproteobacteria</taxon>
        <taxon>Lysobacterales</taxon>
        <taxon>Rhodanobacteraceae</taxon>
        <taxon>Tahibacter</taxon>
    </lineage>
</organism>
<gene>
    <name evidence="1" type="ORF">N4264_11530</name>
</gene>
<accession>A0ABY6BKU1</accession>
<dbReference type="RefSeq" id="WP_261697182.1">
    <property type="nucleotide sequence ID" value="NZ_CP104694.1"/>
</dbReference>
<reference evidence="1" key="1">
    <citation type="submission" date="2022-09" db="EMBL/GenBank/DDBJ databases">
        <title>Tahibacter sp. nov., isolated from a fresh water.</title>
        <authorList>
            <person name="Baek J.H."/>
            <person name="Lee J.K."/>
            <person name="Kim J.M."/>
            <person name="Jeon C.O."/>
        </authorList>
    </citation>
    <scope>NUCLEOTIDE SEQUENCE</scope>
    <source>
        <strain evidence="1">W38</strain>
    </source>
</reference>
<protein>
    <submittedName>
        <fullName evidence="1">Uncharacterized protein</fullName>
    </submittedName>
</protein>
<evidence type="ECO:0000313" key="2">
    <source>
        <dbReference type="Proteomes" id="UP001064632"/>
    </source>
</evidence>
<dbReference type="EMBL" id="CP104694">
    <property type="protein sequence ID" value="UXI70231.1"/>
    <property type="molecule type" value="Genomic_DNA"/>
</dbReference>